<dbReference type="Pfam" id="PF02607">
    <property type="entry name" value="B12-binding_2"/>
    <property type="match status" value="1"/>
</dbReference>
<dbReference type="Proteomes" id="UP000703590">
    <property type="component" value="Unassembled WGS sequence"/>
</dbReference>
<evidence type="ECO:0000313" key="3">
    <source>
        <dbReference type="Proteomes" id="UP000703590"/>
    </source>
</evidence>
<dbReference type="InterPro" id="IPR006158">
    <property type="entry name" value="Cobalamin-bd"/>
</dbReference>
<proteinExistence type="predicted"/>
<sequence>MSLIPQFSQGSRTLYAQHDYEVLFSVYEAITTSTVELANEAVASLGREGLHNHLEFHQKLIKTTLRFPLENLLLDNFAWIYRRLAHYGLDSSFFLYELHLWEEAYERFLPPVLCLQLKELYMYIKEHLDYLVNAHTRIKQAKYMHFSSEDVAEINQAYAWLLRRDYALLKAYVLEKCTTLEEFLSFFYRIISPVMERVGFEWEEGVISVAKEHMISEQVGDLSMEMFAHFDTHRLEKENDVVVLVATAPRELHAIGAKTITKLLEFYGFKAYYLGADLSMEEIAGAVAETAPDVLVLSVTLEVHLVELQELIRYLRSDAVGFRGSIALGGNALRHLGVAFEVEEKSKVCMNFEEVLAFVKKQ</sequence>
<gene>
    <name evidence="2" type="ORF">JWV37_08415</name>
</gene>
<keyword evidence="3" id="KW-1185">Reference proteome</keyword>
<evidence type="ECO:0000313" key="2">
    <source>
        <dbReference type="EMBL" id="MBN2964803.1"/>
    </source>
</evidence>
<dbReference type="RefSeq" id="WP_205459350.1">
    <property type="nucleotide sequence ID" value="NZ_JAFHKK010000017.1"/>
</dbReference>
<dbReference type="Pfam" id="PF02310">
    <property type="entry name" value="B12-binding"/>
    <property type="match status" value="1"/>
</dbReference>
<reference evidence="3" key="2">
    <citation type="submission" date="2021-02" db="EMBL/GenBank/DDBJ databases">
        <title>Sulfurospirillum tamanensis sp. nov.</title>
        <authorList>
            <person name="Merkel A.Y."/>
        </authorList>
    </citation>
    <scope>NUCLEOTIDE SEQUENCE [LARGE SCALE GENOMIC DNA]</scope>
    <source>
        <strain evidence="3">T05b</strain>
    </source>
</reference>
<reference evidence="2 3" key="1">
    <citation type="submission" date="2021-02" db="EMBL/GenBank/DDBJ databases">
        <title>Sulfurospirillum tamanensis sp. nov.</title>
        <authorList>
            <person name="Frolova A."/>
            <person name="Merkel A."/>
            <person name="Slobodkin A."/>
        </authorList>
    </citation>
    <scope>NUCLEOTIDE SEQUENCE [LARGE SCALE GENOMIC DNA]</scope>
    <source>
        <strain evidence="2 3">T05b</strain>
    </source>
</reference>
<dbReference type="EMBL" id="JAFHKK010000017">
    <property type="protein sequence ID" value="MBN2964803.1"/>
    <property type="molecule type" value="Genomic_DNA"/>
</dbReference>
<comment type="caution">
    <text evidence="2">The sequence shown here is derived from an EMBL/GenBank/DDBJ whole genome shotgun (WGS) entry which is preliminary data.</text>
</comment>
<name>A0ABS2WT20_9BACT</name>
<dbReference type="Gene3D" id="1.10.1240.10">
    <property type="entry name" value="Methionine synthase domain"/>
    <property type="match status" value="1"/>
</dbReference>
<evidence type="ECO:0000259" key="1">
    <source>
        <dbReference type="PROSITE" id="PS51332"/>
    </source>
</evidence>
<organism evidence="2 3">
    <name type="scientific">Sulfurospirillum tamanense</name>
    <dbReference type="NCBI Taxonomy" id="2813362"/>
    <lineage>
        <taxon>Bacteria</taxon>
        <taxon>Pseudomonadati</taxon>
        <taxon>Campylobacterota</taxon>
        <taxon>Epsilonproteobacteria</taxon>
        <taxon>Campylobacterales</taxon>
        <taxon>Sulfurospirillaceae</taxon>
        <taxon>Sulfurospirillum</taxon>
    </lineage>
</organism>
<dbReference type="InterPro" id="IPR003759">
    <property type="entry name" value="Cbl-bd_cap"/>
</dbReference>
<dbReference type="Gene3D" id="3.40.50.280">
    <property type="entry name" value="Cobalamin-binding domain"/>
    <property type="match status" value="1"/>
</dbReference>
<dbReference type="InterPro" id="IPR036724">
    <property type="entry name" value="Cobalamin-bd_sf"/>
</dbReference>
<dbReference type="PROSITE" id="PS51332">
    <property type="entry name" value="B12_BINDING"/>
    <property type="match status" value="1"/>
</dbReference>
<accession>A0ABS2WT20</accession>
<dbReference type="InterPro" id="IPR036594">
    <property type="entry name" value="Meth_synthase_dom"/>
</dbReference>
<protein>
    <submittedName>
        <fullName evidence="2">Cobalamin-dependent protein</fullName>
    </submittedName>
</protein>
<feature type="domain" description="B12-binding" evidence="1">
    <location>
        <begin position="240"/>
        <end position="362"/>
    </location>
</feature>
<dbReference type="SUPFAM" id="SSF52242">
    <property type="entry name" value="Cobalamin (vitamin B12)-binding domain"/>
    <property type="match status" value="1"/>
</dbReference>
<reference evidence="2 3" key="3">
    <citation type="submission" date="2021-02" db="EMBL/GenBank/DDBJ databases">
        <authorList>
            <person name="Merkel A.Y."/>
        </authorList>
    </citation>
    <scope>NUCLEOTIDE SEQUENCE [LARGE SCALE GENOMIC DNA]</scope>
    <source>
        <strain evidence="2 3">T05b</strain>
    </source>
</reference>